<dbReference type="GeneID" id="73046247"/>
<dbReference type="Gene3D" id="1.10.10.10">
    <property type="entry name" value="Winged helix-like DNA-binding domain superfamily/Winged helix DNA-binding domain"/>
    <property type="match status" value="1"/>
</dbReference>
<reference evidence="1 2" key="1">
    <citation type="journal article" date="2019" name="Int. J. Syst. Evol. Microbiol.">
        <title>The Global Catalogue of Microorganisms (GCM) 10K type strain sequencing project: providing services to taxonomists for standard genome sequencing and annotation.</title>
        <authorList>
            <consortium name="The Broad Institute Genomics Platform"/>
            <consortium name="The Broad Institute Genome Sequencing Center for Infectious Disease"/>
            <person name="Wu L."/>
            <person name="Ma J."/>
        </authorList>
    </citation>
    <scope>NUCLEOTIDE SEQUENCE [LARGE SCALE GENOMIC DNA]</scope>
    <source>
        <strain evidence="1 2">XZYJ18</strain>
    </source>
</reference>
<gene>
    <name evidence="1" type="ORF">ACFO9K_00410</name>
</gene>
<accession>A0ABD5PWF4</accession>
<evidence type="ECO:0000313" key="2">
    <source>
        <dbReference type="Proteomes" id="UP001595945"/>
    </source>
</evidence>
<proteinExistence type="predicted"/>
<name>A0ABD5PWF4_9EURY</name>
<dbReference type="RefSeq" id="WP_254267766.1">
    <property type="nucleotide sequence ID" value="NZ_CP100400.1"/>
</dbReference>
<organism evidence="1 2">
    <name type="scientific">Halorussus aquaticus</name>
    <dbReference type="NCBI Taxonomy" id="2953748"/>
    <lineage>
        <taxon>Archaea</taxon>
        <taxon>Methanobacteriati</taxon>
        <taxon>Methanobacteriota</taxon>
        <taxon>Stenosarchaea group</taxon>
        <taxon>Halobacteria</taxon>
        <taxon>Halobacteriales</taxon>
        <taxon>Haladaptataceae</taxon>
        <taxon>Halorussus</taxon>
    </lineage>
</organism>
<sequence>MTRWLQSGRRRDLCVLLYETDQLRGQSLKTRLEDHYDAHFDSKSFYGALDWLIQQGFVEKRTEGIHEAYSLTEAGERRVEEHFEWMREKIEPAADTSDDAQH</sequence>
<dbReference type="EMBL" id="JBHSHT010000001">
    <property type="protein sequence ID" value="MFC4822713.1"/>
    <property type="molecule type" value="Genomic_DNA"/>
</dbReference>
<comment type="caution">
    <text evidence="1">The sequence shown here is derived from an EMBL/GenBank/DDBJ whole genome shotgun (WGS) entry which is preliminary data.</text>
</comment>
<dbReference type="AlphaFoldDB" id="A0ABD5PWF4"/>
<evidence type="ECO:0000313" key="1">
    <source>
        <dbReference type="EMBL" id="MFC4822713.1"/>
    </source>
</evidence>
<dbReference type="InterPro" id="IPR036388">
    <property type="entry name" value="WH-like_DNA-bd_sf"/>
</dbReference>
<protein>
    <submittedName>
        <fullName evidence="1">Helix-turn-helix transcriptional regulator</fullName>
    </submittedName>
</protein>
<dbReference type="InterPro" id="IPR036390">
    <property type="entry name" value="WH_DNA-bd_sf"/>
</dbReference>
<dbReference type="Proteomes" id="UP001595945">
    <property type="component" value="Unassembled WGS sequence"/>
</dbReference>
<keyword evidence="2" id="KW-1185">Reference proteome</keyword>
<dbReference type="SUPFAM" id="SSF46785">
    <property type="entry name" value="Winged helix' DNA-binding domain"/>
    <property type="match status" value="1"/>
</dbReference>